<keyword evidence="1" id="KW-0812">Transmembrane</keyword>
<reference evidence="2" key="1">
    <citation type="submission" date="2022-10" db="EMBL/GenBank/DDBJ databases">
        <title>Sifting through the core-genome to identify putative cross-protective antigens against Riemerella anatipestifer.</title>
        <authorList>
            <person name="Zheng X."/>
            <person name="Zhang W."/>
        </authorList>
    </citation>
    <scope>NUCLEOTIDE SEQUENCE</scope>
    <source>
        <strain evidence="2">ZWRA178</strain>
    </source>
</reference>
<evidence type="ECO:0000313" key="2">
    <source>
        <dbReference type="EMBL" id="MCW0524144.1"/>
    </source>
</evidence>
<gene>
    <name evidence="2" type="ORF">OKE68_07445</name>
</gene>
<dbReference type="AlphaFoldDB" id="A0AAP3ARM6"/>
<dbReference type="RefSeq" id="WP_064969746.1">
    <property type="nucleotide sequence ID" value="NZ_CP029760.1"/>
</dbReference>
<sequence>MKKGAINLLLWLIAYFLIPPLTLWNRRKVRKIYGDTSGYLLNSAKSIDKWANREFRTLWNSELITAESVHHFGNIDETISSVLGKNQRDRTLTKIGQWLADYLDKKDSNHCEKSINLNVNHQIENFKSLYKK</sequence>
<evidence type="ECO:0000256" key="1">
    <source>
        <dbReference type="SAM" id="Phobius"/>
    </source>
</evidence>
<proteinExistence type="predicted"/>
<evidence type="ECO:0000313" key="3">
    <source>
        <dbReference type="Proteomes" id="UP001207440"/>
    </source>
</evidence>
<name>A0AAP3ARM6_RIEAN</name>
<feature type="transmembrane region" description="Helical" evidence="1">
    <location>
        <begin position="6"/>
        <end position="24"/>
    </location>
</feature>
<dbReference type="EMBL" id="JAOZYT010000043">
    <property type="protein sequence ID" value="MCW0524144.1"/>
    <property type="molecule type" value="Genomic_DNA"/>
</dbReference>
<accession>A0AAP3ARM6</accession>
<dbReference type="Proteomes" id="UP001207440">
    <property type="component" value="Unassembled WGS sequence"/>
</dbReference>
<keyword evidence="1" id="KW-1133">Transmembrane helix</keyword>
<organism evidence="2 3">
    <name type="scientific">Riemerella anatipestifer</name>
    <name type="common">Moraxella anatipestifer</name>
    <dbReference type="NCBI Taxonomy" id="34085"/>
    <lineage>
        <taxon>Bacteria</taxon>
        <taxon>Pseudomonadati</taxon>
        <taxon>Bacteroidota</taxon>
        <taxon>Flavobacteriia</taxon>
        <taxon>Flavobacteriales</taxon>
        <taxon>Weeksellaceae</taxon>
        <taxon>Riemerella</taxon>
    </lineage>
</organism>
<protein>
    <submittedName>
        <fullName evidence="2">Uncharacterized protein</fullName>
    </submittedName>
</protein>
<keyword evidence="1" id="KW-0472">Membrane</keyword>
<comment type="caution">
    <text evidence="2">The sequence shown here is derived from an EMBL/GenBank/DDBJ whole genome shotgun (WGS) entry which is preliminary data.</text>
</comment>